<comment type="caution">
    <text evidence="8">Lacks conserved residue(s) required for the propagation of feature annotation.</text>
</comment>
<feature type="transmembrane region" description="Helical" evidence="8">
    <location>
        <begin position="499"/>
        <end position="525"/>
    </location>
</feature>
<keyword evidence="7" id="KW-0325">Glycoprotein</keyword>
<feature type="transmembrane region" description="Helical" evidence="8">
    <location>
        <begin position="600"/>
        <end position="621"/>
    </location>
</feature>
<keyword evidence="6 8" id="KW-0472">Membrane</keyword>
<evidence type="ECO:0000256" key="2">
    <source>
        <dbReference type="ARBA" id="ARBA00009671"/>
    </source>
</evidence>
<evidence type="ECO:0000256" key="3">
    <source>
        <dbReference type="ARBA" id="ARBA00022475"/>
    </source>
</evidence>
<dbReference type="GO" id="GO:0005886">
    <property type="term" value="C:plasma membrane"/>
    <property type="evidence" value="ECO:0007669"/>
    <property type="project" value="UniProtKB-SubCell"/>
</dbReference>
<keyword evidence="12" id="KW-1185">Reference proteome</keyword>
<comment type="caution">
    <text evidence="11">The sequence shown here is derived from an EMBL/GenBank/DDBJ whole genome shotgun (WGS) entry which is preliminary data.</text>
</comment>
<accession>A0AAV7K6M5</accession>
<dbReference type="InterPro" id="IPR049452">
    <property type="entry name" value="Anoctamin_TM"/>
</dbReference>
<evidence type="ECO:0000259" key="9">
    <source>
        <dbReference type="Pfam" id="PF04547"/>
    </source>
</evidence>
<feature type="transmembrane region" description="Helical" evidence="8">
    <location>
        <begin position="545"/>
        <end position="572"/>
    </location>
</feature>
<protein>
    <recommendedName>
        <fullName evidence="8">Anoctamin</fullName>
    </recommendedName>
</protein>
<keyword evidence="5 8" id="KW-1133">Transmembrane helix</keyword>
<sequence>MVEFDEKPEIYCYEEPKELWHIASSQSECGETEDDESFRYPIKEVFKDGKRRIDFILVYQKETQVEVEVNLDQIELEQVDKFENGNNLEDKRRRREYFLEELENVGLEMEEETLEVSRIVDKRFGKLRKLMNKNSKEKEKIEIHFIKLHAPFEILCKYAEKLNYAMPYEDLNGLDEFPEYQFKQNLNKTLIEKLGFHFLMPKIPFYLEQSKYRTKIFVNKNLYKYHGIEDEDMFFSSGQRCGIVEYILKTTSYGHDPYGLKTGIDKLIKKKLFTDAYPLHEGNENQEKEDMGKPLTERQFLKLYWASFKPRAFFKTQPIPQIRHYLGEKVAIYFAWLGFYTKWLHCSTLLGLIIFILGPYTLGFNIIAQEVSQAGDSLILCPSCSHRCDFKALHESQFLVKISSILDNEGTVLYAAFMSFWAILFLEFWKRYQFYLQYEWDLLDYEALEESPRPEFVTTMRNRYKNAKNESYKKQIWKVNPITGKTEFFQEPTQIKLKILAGLSVTLTLVLAVIAILIGVIFYRAGIAPIIGLALLQISVHDNPTLAAICSLAGAMVISLTAGILQLIFIFVMNAIYRRLAIVLTKWELNRIQSEHDDSFTVKMALFQIVNFYASPMYIAFIKGRILVVYPGRDLILPGITGLEHCAQYGCLLELTIQLVVVFALKQTINNIKELGIPLVKIGIRKFSTLLKKEKEVSKVCQPPWQRDLKLEPGAATGMFEEYLELVIQFGFVTIFATAFPLAPLLALINNYFEIRLDAIKYLRLTRRQVPERVQDIGPWYSILDGIAKFAVITNSLLIPFLGSTVNLWGYRATYPGQVGYLNTTLATIPIRDFIYADTFPDYRSRTLEIMEDNVVTSFDDLILFPSTFYCKDGGKSNCTEKLVTGDNTSSNNCCDFLGIRENSTVASECTLTNGTRFCCIDGKRNNTQYLDTQTYTGDKNASNCCDIVVERFFTNRTGSEDSRTLYYRDGGAIQDPSNPQYEGKFYSGCNVKFVNSSAVCRFDPGYEIIEYMTEEQREFFYKTMLYKLMFAVMFEHFVFLIVAIVAYIVPDIPETIQNQIKRDKYISKFGNKSKGVRRSKPTLFERGQNRKEVQERLKKISESS</sequence>
<dbReference type="PANTHER" id="PTHR12308">
    <property type="entry name" value="ANOCTAMIN"/>
    <property type="match status" value="1"/>
</dbReference>
<evidence type="ECO:0000256" key="5">
    <source>
        <dbReference type="ARBA" id="ARBA00022989"/>
    </source>
</evidence>
<feature type="domain" description="Anoctamin dimerisation" evidence="10">
    <location>
        <begin position="45"/>
        <end position="319"/>
    </location>
</feature>
<organism evidence="11 12">
    <name type="scientific">Oopsacas minuta</name>
    <dbReference type="NCBI Taxonomy" id="111878"/>
    <lineage>
        <taxon>Eukaryota</taxon>
        <taxon>Metazoa</taxon>
        <taxon>Porifera</taxon>
        <taxon>Hexactinellida</taxon>
        <taxon>Hexasterophora</taxon>
        <taxon>Lyssacinosida</taxon>
        <taxon>Leucopsacidae</taxon>
        <taxon>Oopsacas</taxon>
    </lineage>
</organism>
<dbReference type="PANTHER" id="PTHR12308:SF84">
    <property type="entry name" value="ANOCTAMIN"/>
    <property type="match status" value="1"/>
</dbReference>
<dbReference type="AlphaFoldDB" id="A0AAV7K6M5"/>
<evidence type="ECO:0000259" key="10">
    <source>
        <dbReference type="Pfam" id="PF16178"/>
    </source>
</evidence>
<evidence type="ECO:0000256" key="6">
    <source>
        <dbReference type="ARBA" id="ARBA00023136"/>
    </source>
</evidence>
<keyword evidence="4 8" id="KW-0812">Transmembrane</keyword>
<dbReference type="EMBL" id="JAKMXF010000144">
    <property type="protein sequence ID" value="KAI6656540.1"/>
    <property type="molecule type" value="Genomic_DNA"/>
</dbReference>
<dbReference type="Proteomes" id="UP001165289">
    <property type="component" value="Unassembled WGS sequence"/>
</dbReference>
<reference evidence="11 12" key="1">
    <citation type="journal article" date="2023" name="BMC Biol.">
        <title>The compact genome of the sponge Oopsacas minuta (Hexactinellida) is lacking key metazoan core genes.</title>
        <authorList>
            <person name="Santini S."/>
            <person name="Schenkelaars Q."/>
            <person name="Jourda C."/>
            <person name="Duchesne M."/>
            <person name="Belahbib H."/>
            <person name="Rocher C."/>
            <person name="Selva M."/>
            <person name="Riesgo A."/>
            <person name="Vervoort M."/>
            <person name="Leys S.P."/>
            <person name="Kodjabachian L."/>
            <person name="Le Bivic A."/>
            <person name="Borchiellini C."/>
            <person name="Claverie J.M."/>
            <person name="Renard E."/>
        </authorList>
    </citation>
    <scope>NUCLEOTIDE SEQUENCE [LARGE SCALE GENOMIC DNA]</scope>
    <source>
        <strain evidence="11">SPO-2</strain>
    </source>
</reference>
<evidence type="ECO:0000256" key="8">
    <source>
        <dbReference type="RuleBase" id="RU280814"/>
    </source>
</evidence>
<dbReference type="InterPro" id="IPR032394">
    <property type="entry name" value="Anoct_dimer"/>
</dbReference>
<evidence type="ECO:0000256" key="4">
    <source>
        <dbReference type="ARBA" id="ARBA00022692"/>
    </source>
</evidence>
<feature type="transmembrane region" description="Helical" evidence="8">
    <location>
        <begin position="1026"/>
        <end position="1050"/>
    </location>
</feature>
<dbReference type="Pfam" id="PF04547">
    <property type="entry name" value="Anoctamin"/>
    <property type="match status" value="1"/>
</dbReference>
<proteinExistence type="inferred from homology"/>
<gene>
    <name evidence="11" type="ORF">LOD99_1335</name>
</gene>
<dbReference type="InterPro" id="IPR007632">
    <property type="entry name" value="Anoctamin"/>
</dbReference>
<evidence type="ECO:0000313" key="12">
    <source>
        <dbReference type="Proteomes" id="UP001165289"/>
    </source>
</evidence>
<name>A0AAV7K6M5_9METZ</name>
<comment type="subcellular location">
    <subcellularLocation>
        <location evidence="1">Cell membrane</location>
        <topology evidence="1">Multi-pass membrane protein</topology>
    </subcellularLocation>
    <subcellularLocation>
        <location evidence="8">Membrane</location>
        <topology evidence="8">Multi-pass membrane protein</topology>
    </subcellularLocation>
</comment>
<keyword evidence="3" id="KW-1003">Cell membrane</keyword>
<dbReference type="GO" id="GO:0005254">
    <property type="term" value="F:chloride channel activity"/>
    <property type="evidence" value="ECO:0007669"/>
    <property type="project" value="TreeGrafter"/>
</dbReference>
<evidence type="ECO:0000256" key="7">
    <source>
        <dbReference type="ARBA" id="ARBA00023180"/>
    </source>
</evidence>
<evidence type="ECO:0000256" key="1">
    <source>
        <dbReference type="ARBA" id="ARBA00004651"/>
    </source>
</evidence>
<feature type="domain" description="Anoctamin transmembrane" evidence="9">
    <location>
        <begin position="322"/>
        <end position="1063"/>
    </location>
</feature>
<feature type="transmembrane region" description="Helical" evidence="8">
    <location>
        <begin position="330"/>
        <end position="357"/>
    </location>
</feature>
<comment type="similarity">
    <text evidence="2 8">Belongs to the anoctamin family.</text>
</comment>
<feature type="transmembrane region" description="Helical" evidence="8">
    <location>
        <begin position="726"/>
        <end position="749"/>
    </location>
</feature>
<feature type="transmembrane region" description="Helical" evidence="8">
    <location>
        <begin position="411"/>
        <end position="429"/>
    </location>
</feature>
<dbReference type="GO" id="GO:0046983">
    <property type="term" value="F:protein dimerization activity"/>
    <property type="evidence" value="ECO:0007669"/>
    <property type="project" value="InterPro"/>
</dbReference>
<dbReference type="Pfam" id="PF16178">
    <property type="entry name" value="Anoct_dimer"/>
    <property type="match status" value="1"/>
</dbReference>
<evidence type="ECO:0000313" key="11">
    <source>
        <dbReference type="EMBL" id="KAI6656540.1"/>
    </source>
</evidence>